<comment type="caution">
    <text evidence="2">The sequence shown here is derived from an EMBL/GenBank/DDBJ whole genome shotgun (WGS) entry which is preliminary data.</text>
</comment>
<dbReference type="STRING" id="3818.A0A444YZU0"/>
<accession>A0A444YZU0</accession>
<reference evidence="2 3" key="1">
    <citation type="submission" date="2019-01" db="EMBL/GenBank/DDBJ databases">
        <title>Sequencing of cultivated peanut Arachis hypogaea provides insights into genome evolution and oil improvement.</title>
        <authorList>
            <person name="Chen X."/>
        </authorList>
    </citation>
    <scope>NUCLEOTIDE SEQUENCE [LARGE SCALE GENOMIC DNA]</scope>
    <source>
        <strain evidence="3">cv. Fuhuasheng</strain>
        <tissue evidence="2">Leaves</tissue>
    </source>
</reference>
<evidence type="ECO:0000313" key="2">
    <source>
        <dbReference type="EMBL" id="RYR07428.1"/>
    </source>
</evidence>
<organism evidence="2 3">
    <name type="scientific">Arachis hypogaea</name>
    <name type="common">Peanut</name>
    <dbReference type="NCBI Taxonomy" id="3818"/>
    <lineage>
        <taxon>Eukaryota</taxon>
        <taxon>Viridiplantae</taxon>
        <taxon>Streptophyta</taxon>
        <taxon>Embryophyta</taxon>
        <taxon>Tracheophyta</taxon>
        <taxon>Spermatophyta</taxon>
        <taxon>Magnoliopsida</taxon>
        <taxon>eudicotyledons</taxon>
        <taxon>Gunneridae</taxon>
        <taxon>Pentapetalae</taxon>
        <taxon>rosids</taxon>
        <taxon>fabids</taxon>
        <taxon>Fabales</taxon>
        <taxon>Fabaceae</taxon>
        <taxon>Papilionoideae</taxon>
        <taxon>50 kb inversion clade</taxon>
        <taxon>dalbergioids sensu lato</taxon>
        <taxon>Dalbergieae</taxon>
        <taxon>Pterocarpus clade</taxon>
        <taxon>Arachis</taxon>
    </lineage>
</organism>
<name>A0A444YZU0_ARAHY</name>
<dbReference type="InterPro" id="IPR018289">
    <property type="entry name" value="MULE_transposase_dom"/>
</dbReference>
<keyword evidence="3" id="KW-1185">Reference proteome</keyword>
<dbReference type="Pfam" id="PF10551">
    <property type="entry name" value="MULE"/>
    <property type="match status" value="1"/>
</dbReference>
<evidence type="ECO:0000259" key="1">
    <source>
        <dbReference type="Pfam" id="PF10551"/>
    </source>
</evidence>
<dbReference type="PANTHER" id="PTHR47718">
    <property type="entry name" value="OS01G0519700 PROTEIN"/>
    <property type="match status" value="1"/>
</dbReference>
<protein>
    <recommendedName>
        <fullName evidence="1">MULE transposase domain-containing protein</fullName>
    </recommendedName>
</protein>
<proteinExistence type="predicted"/>
<dbReference type="Proteomes" id="UP000289738">
    <property type="component" value="Chromosome B05"/>
</dbReference>
<feature type="domain" description="MULE transposase" evidence="1">
    <location>
        <begin position="87"/>
        <end position="181"/>
    </location>
</feature>
<dbReference type="EMBL" id="SDMP01000015">
    <property type="protein sequence ID" value="RYR07428.1"/>
    <property type="molecule type" value="Genomic_DNA"/>
</dbReference>
<sequence>MAYMAGQSGGYGMLRFTKRDLYNYVHSQKLAQINDGDTAAMISYLEGKANADMMMVARYTKTVDDRLGSLFWADGQMMVDYKLFGDVLAFDATYQSNKYKKPLVVFFGTNHHKLTMIFGFALLEKEEVRTYRWVLLNLLDVMDNKTPSVVVTDGDKAMRAAIAKVLPSSRHRLCAWHLEKNCVAGERT</sequence>
<evidence type="ECO:0000313" key="3">
    <source>
        <dbReference type="Proteomes" id="UP000289738"/>
    </source>
</evidence>
<dbReference type="PANTHER" id="PTHR47718:SF15">
    <property type="entry name" value="PROTEIN FAR1-RELATED SEQUENCE 5-LIKE"/>
    <property type="match status" value="1"/>
</dbReference>
<gene>
    <name evidence="2" type="ORF">Ahy_B05g074778</name>
</gene>
<dbReference type="AlphaFoldDB" id="A0A444YZU0"/>